<evidence type="ECO:0000313" key="2">
    <source>
        <dbReference type="EMBL" id="WSE28342.1"/>
    </source>
</evidence>
<evidence type="ECO:0008006" key="4">
    <source>
        <dbReference type="Google" id="ProtNLM"/>
    </source>
</evidence>
<accession>A0ABZ1I1S7</accession>
<keyword evidence="1" id="KW-1133">Transmembrane helix</keyword>
<feature type="transmembrane region" description="Helical" evidence="1">
    <location>
        <begin position="233"/>
        <end position="252"/>
    </location>
</feature>
<dbReference type="EMBL" id="CP142149">
    <property type="protein sequence ID" value="WSE28342.1"/>
    <property type="molecule type" value="Genomic_DNA"/>
</dbReference>
<keyword evidence="1" id="KW-0812">Transmembrane</keyword>
<keyword evidence="3" id="KW-1185">Reference proteome</keyword>
<feature type="transmembrane region" description="Helical" evidence="1">
    <location>
        <begin position="43"/>
        <end position="61"/>
    </location>
</feature>
<dbReference type="Proteomes" id="UP001330812">
    <property type="component" value="Chromosome"/>
</dbReference>
<protein>
    <recommendedName>
        <fullName evidence="4">ABC transporter permease</fullName>
    </recommendedName>
</protein>
<feature type="transmembrane region" description="Helical" evidence="1">
    <location>
        <begin position="164"/>
        <end position="186"/>
    </location>
</feature>
<organism evidence="2 3">
    <name type="scientific">Amycolatopsis rhabdoformis</name>
    <dbReference type="NCBI Taxonomy" id="1448059"/>
    <lineage>
        <taxon>Bacteria</taxon>
        <taxon>Bacillati</taxon>
        <taxon>Actinomycetota</taxon>
        <taxon>Actinomycetes</taxon>
        <taxon>Pseudonocardiales</taxon>
        <taxon>Pseudonocardiaceae</taxon>
        <taxon>Amycolatopsis</taxon>
    </lineage>
</organism>
<reference evidence="2 3" key="1">
    <citation type="journal article" date="2015" name="Int. J. Syst. Evol. Microbiol.">
        <title>Amycolatopsis rhabdoformis sp. nov., an actinomycete isolated from a tropical forest soil.</title>
        <authorList>
            <person name="Souza W.R."/>
            <person name="Silva R.E."/>
            <person name="Goodfellow M."/>
            <person name="Busarakam K."/>
            <person name="Figueiro F.S."/>
            <person name="Ferreira D."/>
            <person name="Rodrigues-Filho E."/>
            <person name="Moraes L.A.B."/>
            <person name="Zucchi T.D."/>
        </authorList>
    </citation>
    <scope>NUCLEOTIDE SEQUENCE [LARGE SCALE GENOMIC DNA]</scope>
    <source>
        <strain evidence="2 3">NCIMB 14900</strain>
    </source>
</reference>
<gene>
    <name evidence="2" type="ORF">VSH64_36725</name>
</gene>
<name>A0ABZ1I1S7_9PSEU</name>
<keyword evidence="1" id="KW-0472">Membrane</keyword>
<sequence length="260" mass="27811">MIPMQTAVPQQPAWAVGAEKRASFGTLVGVELRKMSATVADKILIIAAPLVLVVLSIMFMVDSSRPYTLERQLGSVFLTVRLAAVLVDLTLVKLIAAEWHYRSAQPTLLVQPSRLRYVFAQATIAIGAWLLIGGVHVLMTFTFLAGRLDARDAQNLLTFRPGMVVAACLVGAFCMTLLAVTVGWLIPNTAGAITTYVLVSLLFTILQGNIDLAGWVDPIEPARQLGGVSEHGVIALVTSLVLWVGLAAVAIIRAGNREAA</sequence>
<dbReference type="RefSeq" id="WP_326567343.1">
    <property type="nucleotide sequence ID" value="NZ_CP142149.1"/>
</dbReference>
<proteinExistence type="predicted"/>
<feature type="transmembrane region" description="Helical" evidence="1">
    <location>
        <begin position="73"/>
        <end position="96"/>
    </location>
</feature>
<evidence type="ECO:0000313" key="3">
    <source>
        <dbReference type="Proteomes" id="UP001330812"/>
    </source>
</evidence>
<feature type="transmembrane region" description="Helical" evidence="1">
    <location>
        <begin position="117"/>
        <end position="144"/>
    </location>
</feature>
<evidence type="ECO:0000256" key="1">
    <source>
        <dbReference type="SAM" id="Phobius"/>
    </source>
</evidence>
<feature type="transmembrane region" description="Helical" evidence="1">
    <location>
        <begin position="193"/>
        <end position="213"/>
    </location>
</feature>